<keyword evidence="5" id="KW-1185">Reference proteome</keyword>
<evidence type="ECO:0000313" key="4">
    <source>
        <dbReference type="EMBL" id="KAK9819059.1"/>
    </source>
</evidence>
<dbReference type="Proteomes" id="UP001445335">
    <property type="component" value="Unassembled WGS sequence"/>
</dbReference>
<dbReference type="InterPro" id="IPR027417">
    <property type="entry name" value="P-loop_NTPase"/>
</dbReference>
<feature type="domain" description="ATPase AAA-type core" evidence="3">
    <location>
        <begin position="38"/>
        <end position="169"/>
    </location>
</feature>
<dbReference type="InterPro" id="IPR003959">
    <property type="entry name" value="ATPase_AAA_core"/>
</dbReference>
<keyword evidence="2" id="KW-0235">DNA replication</keyword>
<accession>A0AAW1QCY7</accession>
<evidence type="ECO:0000259" key="3">
    <source>
        <dbReference type="Pfam" id="PF00004"/>
    </source>
</evidence>
<evidence type="ECO:0000256" key="1">
    <source>
        <dbReference type="ARBA" id="ARBA00005378"/>
    </source>
</evidence>
<evidence type="ECO:0000313" key="5">
    <source>
        <dbReference type="Proteomes" id="UP001445335"/>
    </source>
</evidence>
<evidence type="ECO:0000256" key="2">
    <source>
        <dbReference type="ARBA" id="ARBA00022705"/>
    </source>
</evidence>
<dbReference type="EMBL" id="JALJOU010000133">
    <property type="protein sequence ID" value="KAK9819059.1"/>
    <property type="molecule type" value="Genomic_DNA"/>
</dbReference>
<comment type="similarity">
    <text evidence="1">Belongs to the activator 1 small subunits family.</text>
</comment>
<dbReference type="AlphaFoldDB" id="A0AAW1QCY7"/>
<dbReference type="GO" id="GO:0006261">
    <property type="term" value="P:DNA-templated DNA replication"/>
    <property type="evidence" value="ECO:0007669"/>
    <property type="project" value="TreeGrafter"/>
</dbReference>
<protein>
    <recommendedName>
        <fullName evidence="3">ATPase AAA-type core domain-containing protein</fullName>
    </recommendedName>
</protein>
<dbReference type="InterPro" id="IPR050238">
    <property type="entry name" value="DNA_Rep/Repair_Clamp_Loader"/>
</dbReference>
<organism evidence="4 5">
    <name type="scientific">Elliptochloris bilobata</name>
    <dbReference type="NCBI Taxonomy" id="381761"/>
    <lineage>
        <taxon>Eukaryota</taxon>
        <taxon>Viridiplantae</taxon>
        <taxon>Chlorophyta</taxon>
        <taxon>core chlorophytes</taxon>
        <taxon>Trebouxiophyceae</taxon>
        <taxon>Trebouxiophyceae incertae sedis</taxon>
        <taxon>Elliptochloris clade</taxon>
        <taxon>Elliptochloris</taxon>
    </lineage>
</organism>
<dbReference type="GO" id="GO:0005663">
    <property type="term" value="C:DNA replication factor C complex"/>
    <property type="evidence" value="ECO:0007669"/>
    <property type="project" value="TreeGrafter"/>
</dbReference>
<dbReference type="Gene3D" id="3.40.50.300">
    <property type="entry name" value="P-loop containing nucleotide triphosphate hydrolases"/>
    <property type="match status" value="1"/>
</dbReference>
<name>A0AAW1QCY7_9CHLO</name>
<sequence length="183" mass="20714">MLWIDKHRPRKLDKLIVHTDIGDNLKKLVANSDCPHTLFYGPPGAGKKTLIIALLREIFGPGVEKVRVETHPWKIKLPSSNIEVELTTVSSNYHVEMNPSDVGNRDRHIVQEVIKDMCKNRPLELKGQRGYKVLILNEVDRLTKEAQHSLRRTMEKYSATCRLILCCSNVSKARSCCGASNVS</sequence>
<dbReference type="GO" id="GO:0005634">
    <property type="term" value="C:nucleus"/>
    <property type="evidence" value="ECO:0007669"/>
    <property type="project" value="TreeGrafter"/>
</dbReference>
<dbReference type="CDD" id="cd00009">
    <property type="entry name" value="AAA"/>
    <property type="match status" value="1"/>
</dbReference>
<gene>
    <name evidence="4" type="ORF">WJX81_003217</name>
</gene>
<reference evidence="4 5" key="1">
    <citation type="journal article" date="2024" name="Nat. Commun.">
        <title>Phylogenomics reveals the evolutionary origins of lichenization in chlorophyte algae.</title>
        <authorList>
            <person name="Puginier C."/>
            <person name="Libourel C."/>
            <person name="Otte J."/>
            <person name="Skaloud P."/>
            <person name="Haon M."/>
            <person name="Grisel S."/>
            <person name="Petersen M."/>
            <person name="Berrin J.G."/>
            <person name="Delaux P.M."/>
            <person name="Dal Grande F."/>
            <person name="Keller J."/>
        </authorList>
    </citation>
    <scope>NUCLEOTIDE SEQUENCE [LARGE SCALE GENOMIC DNA]</scope>
    <source>
        <strain evidence="4 5">SAG 245.80</strain>
    </source>
</reference>
<dbReference type="FunFam" id="3.40.50.300:FF:000136">
    <property type="entry name" value="Replication factor C subunit 5"/>
    <property type="match status" value="1"/>
</dbReference>
<dbReference type="SUPFAM" id="SSF52540">
    <property type="entry name" value="P-loop containing nucleoside triphosphate hydrolases"/>
    <property type="match status" value="1"/>
</dbReference>
<dbReference type="PANTHER" id="PTHR11669">
    <property type="entry name" value="REPLICATION FACTOR C / DNA POLYMERASE III GAMMA-TAU SUBUNIT"/>
    <property type="match status" value="1"/>
</dbReference>
<comment type="caution">
    <text evidence="4">The sequence shown here is derived from an EMBL/GenBank/DDBJ whole genome shotgun (WGS) entry which is preliminary data.</text>
</comment>
<proteinExistence type="inferred from homology"/>
<dbReference type="Pfam" id="PF00004">
    <property type="entry name" value="AAA"/>
    <property type="match status" value="1"/>
</dbReference>
<dbReference type="GO" id="GO:0006281">
    <property type="term" value="P:DNA repair"/>
    <property type="evidence" value="ECO:0007669"/>
    <property type="project" value="TreeGrafter"/>
</dbReference>
<dbReference type="GO" id="GO:0003689">
    <property type="term" value="F:DNA clamp loader activity"/>
    <property type="evidence" value="ECO:0007669"/>
    <property type="project" value="TreeGrafter"/>
</dbReference>
<dbReference type="PANTHER" id="PTHR11669:SF1">
    <property type="entry name" value="REPLICATION FACTOR C SUBUNIT 3"/>
    <property type="match status" value="1"/>
</dbReference>